<dbReference type="HOGENOM" id="CLU_001570_2_3_1"/>
<reference evidence="12" key="2">
    <citation type="submission" date="2015-01" db="EMBL/GenBank/DDBJ databases">
        <title>Evolutionary Origins and Diversification of the Mycorrhizal Mutualists.</title>
        <authorList>
            <consortium name="DOE Joint Genome Institute"/>
            <consortium name="Mycorrhizal Genomics Consortium"/>
            <person name="Kohler A."/>
            <person name="Kuo A."/>
            <person name="Nagy L.G."/>
            <person name="Floudas D."/>
            <person name="Copeland A."/>
            <person name="Barry K.W."/>
            <person name="Cichocki N."/>
            <person name="Veneault-Fourrey C."/>
            <person name="LaButti K."/>
            <person name="Lindquist E.A."/>
            <person name="Lipzen A."/>
            <person name="Lundell T."/>
            <person name="Morin E."/>
            <person name="Murat C."/>
            <person name="Riley R."/>
            <person name="Ohm R."/>
            <person name="Sun H."/>
            <person name="Tunlid A."/>
            <person name="Henrissat B."/>
            <person name="Grigoriev I.V."/>
            <person name="Hibbett D.S."/>
            <person name="Martin F."/>
        </authorList>
    </citation>
    <scope>NUCLEOTIDE SEQUENCE [LARGE SCALE GENOMIC DNA]</scope>
    <source>
        <strain evidence="12">441</strain>
    </source>
</reference>
<evidence type="ECO:0000256" key="7">
    <source>
        <dbReference type="ARBA" id="ARBA00023004"/>
    </source>
</evidence>
<dbReference type="CDD" id="cd11065">
    <property type="entry name" value="CYP64-like"/>
    <property type="match status" value="1"/>
</dbReference>
<dbReference type="STRING" id="765257.A0A0C9ZWN9"/>
<organism evidence="11 12">
    <name type="scientific">Pisolithus microcarpus 441</name>
    <dbReference type="NCBI Taxonomy" id="765257"/>
    <lineage>
        <taxon>Eukaryota</taxon>
        <taxon>Fungi</taxon>
        <taxon>Dikarya</taxon>
        <taxon>Basidiomycota</taxon>
        <taxon>Agaricomycotina</taxon>
        <taxon>Agaricomycetes</taxon>
        <taxon>Agaricomycetidae</taxon>
        <taxon>Boletales</taxon>
        <taxon>Sclerodermatineae</taxon>
        <taxon>Pisolithaceae</taxon>
        <taxon>Pisolithus</taxon>
    </lineage>
</organism>
<feature type="binding site" description="axial binding residue" evidence="9">
    <location>
        <position position="434"/>
    </location>
    <ligand>
        <name>heme</name>
        <dbReference type="ChEBI" id="CHEBI:30413"/>
    </ligand>
    <ligandPart>
        <name>Fe</name>
        <dbReference type="ChEBI" id="CHEBI:18248"/>
    </ligandPart>
</feature>
<dbReference type="InterPro" id="IPR001128">
    <property type="entry name" value="Cyt_P450"/>
</dbReference>
<dbReference type="EMBL" id="KN833720">
    <property type="protein sequence ID" value="KIK24053.1"/>
    <property type="molecule type" value="Genomic_DNA"/>
</dbReference>
<evidence type="ECO:0000313" key="11">
    <source>
        <dbReference type="EMBL" id="KIK24053.1"/>
    </source>
</evidence>
<evidence type="ECO:0000313" key="12">
    <source>
        <dbReference type="Proteomes" id="UP000054018"/>
    </source>
</evidence>
<evidence type="ECO:0000256" key="3">
    <source>
        <dbReference type="ARBA" id="ARBA00010617"/>
    </source>
</evidence>
<dbReference type="OrthoDB" id="2789670at2759"/>
<dbReference type="PROSITE" id="PS00086">
    <property type="entry name" value="CYTOCHROME_P450"/>
    <property type="match status" value="1"/>
</dbReference>
<evidence type="ECO:0000256" key="4">
    <source>
        <dbReference type="ARBA" id="ARBA00022617"/>
    </source>
</evidence>
<keyword evidence="4 9" id="KW-0349">Heme</keyword>
<dbReference type="PRINTS" id="PR00463">
    <property type="entry name" value="EP450I"/>
</dbReference>
<dbReference type="GO" id="GO:0005506">
    <property type="term" value="F:iron ion binding"/>
    <property type="evidence" value="ECO:0007669"/>
    <property type="project" value="InterPro"/>
</dbReference>
<proteinExistence type="inferred from homology"/>
<accession>A0A0C9ZWN9</accession>
<dbReference type="Proteomes" id="UP000054018">
    <property type="component" value="Unassembled WGS sequence"/>
</dbReference>
<evidence type="ECO:0000256" key="2">
    <source>
        <dbReference type="ARBA" id="ARBA00005179"/>
    </source>
</evidence>
<keyword evidence="7 9" id="KW-0408">Iron</keyword>
<evidence type="ECO:0000256" key="9">
    <source>
        <dbReference type="PIRSR" id="PIRSR602401-1"/>
    </source>
</evidence>
<protein>
    <submittedName>
        <fullName evidence="11">Unplaced genomic scaffold scaffold_36, whole genome shotgun sequence</fullName>
    </submittedName>
</protein>
<evidence type="ECO:0000256" key="1">
    <source>
        <dbReference type="ARBA" id="ARBA00001971"/>
    </source>
</evidence>
<dbReference type="SUPFAM" id="SSF48264">
    <property type="entry name" value="Cytochrome P450"/>
    <property type="match status" value="1"/>
</dbReference>
<keyword evidence="12" id="KW-1185">Reference proteome</keyword>
<dbReference type="Pfam" id="PF00067">
    <property type="entry name" value="p450"/>
    <property type="match status" value="1"/>
</dbReference>
<keyword evidence="5 9" id="KW-0479">Metal-binding</keyword>
<gene>
    <name evidence="11" type="ORF">PISMIDRAFT_678539</name>
</gene>
<dbReference type="Gene3D" id="1.10.630.10">
    <property type="entry name" value="Cytochrome P450"/>
    <property type="match status" value="1"/>
</dbReference>
<comment type="similarity">
    <text evidence="3 10">Belongs to the cytochrome P450 family.</text>
</comment>
<dbReference type="InterPro" id="IPR036396">
    <property type="entry name" value="Cyt_P450_sf"/>
</dbReference>
<dbReference type="PANTHER" id="PTHR46300:SF7">
    <property type="entry name" value="P450, PUTATIVE (EUROFUNG)-RELATED"/>
    <property type="match status" value="1"/>
</dbReference>
<sequence>MITSPLFVSTACIIVAGLGLAIRITRKKSSLPYPPGPRQLPIVGNAFDIDPKQPHLTYAEWGKAYGEIVYSRTFGQDIVIVNSEKMARILAEKRSTIYSDRPRSPLYKLFGADHMTAVLEYGDKWKIQRKLLHLSLRHDTVGRYQELHLRSARQLLENIQRDSKNFYDHLDLYTLSIALEFTYGRRMDGKNDPIISMANSLAESMTKGLTAERAGLLMALPILKYVPSWFPGAAFQDEARRCRSTMESFSDIPFSMAKEQAESGVLQPSFVSDILQQGEAEESVARETATGIYIAAGETTSSTLKTLVLAMILNPEIQDRVHAELDTVIGKGVLPTFEDRERLPYLQAVLLEIMRWHPVAPLGAPHATTTSDVVEGYYIPEGAIVIFNTWAMVNNEYNDPERFDPTRHLTADGQLKPDAMQDNSKYFGFGRRICPGRFFANDSLWAAAAVILSAFRFEKAKDSSGNEIEINPVFHHGALSYPSSFQCSITSRVGTECERR</sequence>
<dbReference type="GO" id="GO:0004497">
    <property type="term" value="F:monooxygenase activity"/>
    <property type="evidence" value="ECO:0007669"/>
    <property type="project" value="UniProtKB-KW"/>
</dbReference>
<dbReference type="PRINTS" id="PR00385">
    <property type="entry name" value="P450"/>
</dbReference>
<dbReference type="AlphaFoldDB" id="A0A0C9ZWN9"/>
<dbReference type="PANTHER" id="PTHR46300">
    <property type="entry name" value="P450, PUTATIVE (EUROFUNG)-RELATED-RELATED"/>
    <property type="match status" value="1"/>
</dbReference>
<keyword evidence="8 10" id="KW-0503">Monooxygenase</keyword>
<evidence type="ECO:0000256" key="5">
    <source>
        <dbReference type="ARBA" id="ARBA00022723"/>
    </source>
</evidence>
<evidence type="ECO:0000256" key="6">
    <source>
        <dbReference type="ARBA" id="ARBA00023002"/>
    </source>
</evidence>
<evidence type="ECO:0000256" key="10">
    <source>
        <dbReference type="RuleBase" id="RU000461"/>
    </source>
</evidence>
<name>A0A0C9ZWN9_9AGAM</name>
<dbReference type="InterPro" id="IPR050364">
    <property type="entry name" value="Cytochrome_P450_fung"/>
</dbReference>
<dbReference type="GO" id="GO:0016705">
    <property type="term" value="F:oxidoreductase activity, acting on paired donors, with incorporation or reduction of molecular oxygen"/>
    <property type="evidence" value="ECO:0007669"/>
    <property type="project" value="InterPro"/>
</dbReference>
<dbReference type="InterPro" id="IPR002401">
    <property type="entry name" value="Cyt_P450_E_grp-I"/>
</dbReference>
<dbReference type="InterPro" id="IPR017972">
    <property type="entry name" value="Cyt_P450_CS"/>
</dbReference>
<dbReference type="GO" id="GO:0020037">
    <property type="term" value="F:heme binding"/>
    <property type="evidence" value="ECO:0007669"/>
    <property type="project" value="InterPro"/>
</dbReference>
<reference evidence="11 12" key="1">
    <citation type="submission" date="2014-04" db="EMBL/GenBank/DDBJ databases">
        <authorList>
            <consortium name="DOE Joint Genome Institute"/>
            <person name="Kuo A."/>
            <person name="Kohler A."/>
            <person name="Costa M.D."/>
            <person name="Nagy L.G."/>
            <person name="Floudas D."/>
            <person name="Copeland A."/>
            <person name="Barry K.W."/>
            <person name="Cichocki N."/>
            <person name="Veneault-Fourrey C."/>
            <person name="LaButti K."/>
            <person name="Lindquist E.A."/>
            <person name="Lipzen A."/>
            <person name="Lundell T."/>
            <person name="Morin E."/>
            <person name="Murat C."/>
            <person name="Sun H."/>
            <person name="Tunlid A."/>
            <person name="Henrissat B."/>
            <person name="Grigoriev I.V."/>
            <person name="Hibbett D.S."/>
            <person name="Martin F."/>
            <person name="Nordberg H.P."/>
            <person name="Cantor M.N."/>
            <person name="Hua S.X."/>
        </authorList>
    </citation>
    <scope>NUCLEOTIDE SEQUENCE [LARGE SCALE GENOMIC DNA]</scope>
    <source>
        <strain evidence="11 12">441</strain>
    </source>
</reference>
<comment type="pathway">
    <text evidence="2">Secondary metabolite biosynthesis.</text>
</comment>
<evidence type="ECO:0000256" key="8">
    <source>
        <dbReference type="ARBA" id="ARBA00023033"/>
    </source>
</evidence>
<keyword evidence="6 10" id="KW-0560">Oxidoreductase</keyword>
<comment type="cofactor">
    <cofactor evidence="1 9">
        <name>heme</name>
        <dbReference type="ChEBI" id="CHEBI:30413"/>
    </cofactor>
</comment>